<feature type="domain" description="Pyridoxamine 5'-phosphate oxidase N-terminal" evidence="10">
    <location>
        <begin position="64"/>
        <end position="162"/>
    </location>
</feature>
<dbReference type="InterPro" id="IPR000659">
    <property type="entry name" value="Pyridox_Oxase"/>
</dbReference>
<name>A0A8I6RLB0_CIMLE</name>
<dbReference type="AlphaFoldDB" id="A0A8I6RLB0"/>
<dbReference type="Pfam" id="PF01243">
    <property type="entry name" value="PNPOx_N"/>
    <property type="match status" value="1"/>
</dbReference>
<evidence type="ECO:0000259" key="10">
    <source>
        <dbReference type="Pfam" id="PF01243"/>
    </source>
</evidence>
<accession>A0A8I6RLB0</accession>
<evidence type="ECO:0000313" key="11">
    <source>
        <dbReference type="EnsemblMetazoa" id="XP_014246030.1"/>
    </source>
</evidence>
<dbReference type="PANTHER" id="PTHR10851:SF4">
    <property type="entry name" value="PYRIDOXAL 5'-PHOSPHATE SYNTHASE"/>
    <property type="match status" value="1"/>
</dbReference>
<dbReference type="EnsemblMetazoa" id="XM_014390544.2">
    <property type="protein sequence ID" value="XP_014246030.1"/>
    <property type="gene ID" value="LOC106664633"/>
</dbReference>
<evidence type="ECO:0000313" key="12">
    <source>
        <dbReference type="Proteomes" id="UP000494040"/>
    </source>
</evidence>
<dbReference type="Proteomes" id="UP000494040">
    <property type="component" value="Unassembled WGS sequence"/>
</dbReference>
<evidence type="ECO:0000256" key="1">
    <source>
        <dbReference type="ARBA" id="ARBA00001917"/>
    </source>
</evidence>
<dbReference type="PANTHER" id="PTHR10851">
    <property type="entry name" value="PYRIDOXINE-5-PHOSPHATE OXIDASE"/>
    <property type="match status" value="1"/>
</dbReference>
<evidence type="ECO:0000256" key="6">
    <source>
        <dbReference type="ARBA" id="ARBA00012801"/>
    </source>
</evidence>
<dbReference type="KEGG" id="clec:106664633"/>
<dbReference type="UniPathway" id="UPA01068">
    <property type="reaction ID" value="UER00304"/>
</dbReference>
<dbReference type="InterPro" id="IPR012349">
    <property type="entry name" value="Split_barrel_FMN-bd"/>
</dbReference>
<keyword evidence="12" id="KW-1185">Reference proteome</keyword>
<comment type="similarity">
    <text evidence="5">Belongs to the pyridoxamine 5'-phosphate oxidase family.</text>
</comment>
<dbReference type="GeneID" id="106664633"/>
<comment type="function">
    <text evidence="2">Catalyzes the oxidation of either pyridoxine 5'-phosphate (PNP) or pyridoxamine 5'-phosphate (PMP) into pyridoxal 5'-phosphate (PLP).</text>
</comment>
<dbReference type="GO" id="GO:0004733">
    <property type="term" value="F:pyridoxamine phosphate oxidase activity"/>
    <property type="evidence" value="ECO:0007669"/>
    <property type="project" value="UniProtKB-EC"/>
</dbReference>
<dbReference type="GO" id="GO:0008615">
    <property type="term" value="P:pyridoxine biosynthetic process"/>
    <property type="evidence" value="ECO:0007669"/>
    <property type="project" value="InterPro"/>
</dbReference>
<dbReference type="OMA" id="ITHRYTR"/>
<dbReference type="OrthoDB" id="303614at2759"/>
<dbReference type="GO" id="GO:0010181">
    <property type="term" value="F:FMN binding"/>
    <property type="evidence" value="ECO:0007669"/>
    <property type="project" value="InterPro"/>
</dbReference>
<evidence type="ECO:0000256" key="4">
    <source>
        <dbReference type="ARBA" id="ARBA00005037"/>
    </source>
</evidence>
<evidence type="ECO:0000256" key="8">
    <source>
        <dbReference type="ARBA" id="ARBA00022643"/>
    </source>
</evidence>
<evidence type="ECO:0000256" key="3">
    <source>
        <dbReference type="ARBA" id="ARBA00004738"/>
    </source>
</evidence>
<comment type="cofactor">
    <cofactor evidence="1">
        <name>FMN</name>
        <dbReference type="ChEBI" id="CHEBI:58210"/>
    </cofactor>
</comment>
<keyword evidence="7" id="KW-0285">Flavoprotein</keyword>
<reference evidence="11" key="1">
    <citation type="submission" date="2022-01" db="UniProtKB">
        <authorList>
            <consortium name="EnsemblMetazoa"/>
        </authorList>
    </citation>
    <scope>IDENTIFICATION</scope>
</reference>
<comment type="pathway">
    <text evidence="3">Cofactor metabolism; pyridoxal 5'-phosphate salvage; pyridoxal 5'-phosphate from pyridoxamine 5'-phosphate: step 1/1.</text>
</comment>
<keyword evidence="9" id="KW-0560">Oxidoreductase</keyword>
<evidence type="ECO:0000256" key="9">
    <source>
        <dbReference type="ARBA" id="ARBA00023002"/>
    </source>
</evidence>
<evidence type="ECO:0000256" key="2">
    <source>
        <dbReference type="ARBA" id="ARBA00003691"/>
    </source>
</evidence>
<dbReference type="PIRSF" id="PIRSF000190">
    <property type="entry name" value="Pyd_amn-ph_oxd"/>
    <property type="match status" value="1"/>
</dbReference>
<dbReference type="EC" id="1.4.3.5" evidence="6"/>
<comment type="pathway">
    <text evidence="4">Cofactor metabolism; pyridoxal 5'-phosphate salvage; pyridoxal 5'-phosphate from pyridoxine 5'-phosphate: step 1/1.</text>
</comment>
<dbReference type="SUPFAM" id="SSF50475">
    <property type="entry name" value="FMN-binding split barrel"/>
    <property type="match status" value="1"/>
</dbReference>
<dbReference type="Gene3D" id="2.30.110.10">
    <property type="entry name" value="Electron Transport, Fmn-binding Protein, Chain A"/>
    <property type="match status" value="1"/>
</dbReference>
<organism evidence="11 12">
    <name type="scientific">Cimex lectularius</name>
    <name type="common">Bed bug</name>
    <name type="synonym">Acanthia lectularia</name>
    <dbReference type="NCBI Taxonomy" id="79782"/>
    <lineage>
        <taxon>Eukaryota</taxon>
        <taxon>Metazoa</taxon>
        <taxon>Ecdysozoa</taxon>
        <taxon>Arthropoda</taxon>
        <taxon>Hexapoda</taxon>
        <taxon>Insecta</taxon>
        <taxon>Pterygota</taxon>
        <taxon>Neoptera</taxon>
        <taxon>Paraneoptera</taxon>
        <taxon>Hemiptera</taxon>
        <taxon>Heteroptera</taxon>
        <taxon>Panheteroptera</taxon>
        <taxon>Cimicomorpha</taxon>
        <taxon>Cimicidae</taxon>
        <taxon>Cimex</taxon>
    </lineage>
</organism>
<dbReference type="InterPro" id="IPR011576">
    <property type="entry name" value="Pyridox_Oxase_N"/>
</dbReference>
<sequence>MIDNIIKNIAKTAISSFKRMATSYPVARNANDTGLHKIEFTPKDPFQLVQKWYDEFETDNYIAKNSFCLSTAAKSGRVSARNLILRRLDKDGFVIMTDSRSKKVREMEENPMAAMTFLWVVQQNELVLSRQVRAEGLIKRLPYEEWKDIYDNEPLFAKIRAYLCYQGQEVDWDEARQEHDKIYNKFQAGNLDLSVKPDHVVAYKMKPDMLEFYESLGPRIADRVMYLMGELGWKEPRRIWA</sequence>
<protein>
    <recommendedName>
        <fullName evidence="6">pyridoxal 5'-phosphate synthase</fullName>
        <ecNumber evidence="6">1.4.3.5</ecNumber>
    </recommendedName>
</protein>
<proteinExistence type="inferred from homology"/>
<evidence type="ECO:0000256" key="7">
    <source>
        <dbReference type="ARBA" id="ARBA00022630"/>
    </source>
</evidence>
<dbReference type="RefSeq" id="XP_014246030.1">
    <property type="nucleotide sequence ID" value="XM_014390544.2"/>
</dbReference>
<evidence type="ECO:0000256" key="5">
    <source>
        <dbReference type="ARBA" id="ARBA00007301"/>
    </source>
</evidence>
<keyword evidence="8" id="KW-0288">FMN</keyword>